<keyword evidence="5" id="KW-0804">Transcription</keyword>
<evidence type="ECO:0000256" key="2">
    <source>
        <dbReference type="ARBA" id="ARBA00023015"/>
    </source>
</evidence>
<dbReference type="Pfam" id="PF12833">
    <property type="entry name" value="HTH_18"/>
    <property type="match status" value="1"/>
</dbReference>
<evidence type="ECO:0000256" key="3">
    <source>
        <dbReference type="ARBA" id="ARBA00023125"/>
    </source>
</evidence>
<keyword evidence="2" id="KW-0805">Transcription regulation</keyword>
<dbReference type="CDD" id="cd06986">
    <property type="entry name" value="cupin_MmsR-like_N"/>
    <property type="match status" value="1"/>
</dbReference>
<keyword evidence="3" id="KW-0238">DNA-binding</keyword>
<dbReference type="Gene3D" id="1.10.10.60">
    <property type="entry name" value="Homeodomain-like"/>
    <property type="match status" value="2"/>
</dbReference>
<organism evidence="8 9">
    <name type="scientific">Serratia rubidaea</name>
    <name type="common">Serratia marinorubra</name>
    <dbReference type="NCBI Taxonomy" id="61652"/>
    <lineage>
        <taxon>Bacteria</taxon>
        <taxon>Pseudomonadati</taxon>
        <taxon>Pseudomonadota</taxon>
        <taxon>Gammaproteobacteria</taxon>
        <taxon>Enterobacterales</taxon>
        <taxon>Yersiniaceae</taxon>
        <taxon>Serratia</taxon>
    </lineage>
</organism>
<evidence type="ECO:0000259" key="7">
    <source>
        <dbReference type="PROSITE" id="PS01124"/>
    </source>
</evidence>
<dbReference type="RefSeq" id="WP_126530634.1">
    <property type="nucleotide sequence ID" value="NZ_LR134493.1"/>
</dbReference>
<dbReference type="InterPro" id="IPR009057">
    <property type="entry name" value="Homeodomain-like_sf"/>
</dbReference>
<dbReference type="InterPro" id="IPR003313">
    <property type="entry name" value="AraC-bd"/>
</dbReference>
<proteinExistence type="predicted"/>
<evidence type="ECO:0000256" key="1">
    <source>
        <dbReference type="ARBA" id="ARBA00022490"/>
    </source>
</evidence>
<feature type="domain" description="HTH araC/xylS-type" evidence="7">
    <location>
        <begin position="173"/>
        <end position="271"/>
    </location>
</feature>
<dbReference type="SUPFAM" id="SSF51215">
    <property type="entry name" value="Regulatory protein AraC"/>
    <property type="match status" value="1"/>
</dbReference>
<dbReference type="SMART" id="SM00342">
    <property type="entry name" value="HTH_ARAC"/>
    <property type="match status" value="1"/>
</dbReference>
<evidence type="ECO:0000256" key="5">
    <source>
        <dbReference type="ARBA" id="ARBA00023163"/>
    </source>
</evidence>
<sequence>MHKSFTLANTSGIELNVFQFGHEDCAPGHRFGPAVRQHYLFHYVISGCGTLYTDSGEFVIRPGEGFLIYPHDVTTYCADPQDPWHYMWIEVDGLMAATLFQQCRLSRLRPVYRPQRYRQDAEERRCLAEIVAHEQNDAWLKIIGLSYQFFAALIANAQQEQPAAPAEKTRHLSKAVKYLESRYHEPLSIGQLAAYCNLNRSYLSRLFKAEFGLGPKEYLLQVRMSVAASLLRHGSAAIKVVALSVGYDNQLHFCKAFRQFYGVSPSAWRSGEGDLTPSIEPRLMATTRVDSDIAQSRG</sequence>
<keyword evidence="4" id="KW-0010">Activator</keyword>
<dbReference type="PROSITE" id="PS00041">
    <property type="entry name" value="HTH_ARAC_FAMILY_1"/>
    <property type="match status" value="1"/>
</dbReference>
<accession>A0A3S4WQ61</accession>
<evidence type="ECO:0000313" key="8">
    <source>
        <dbReference type="EMBL" id="VEI62000.1"/>
    </source>
</evidence>
<name>A0A3S4WQ61_SERRU</name>
<gene>
    <name evidence="8" type="primary">araC_1</name>
    <name evidence="8" type="ORF">NCTC10036_00866</name>
</gene>
<dbReference type="EMBL" id="LR134493">
    <property type="protein sequence ID" value="VEI62000.1"/>
    <property type="molecule type" value="Genomic_DNA"/>
</dbReference>
<evidence type="ECO:0000313" key="9">
    <source>
        <dbReference type="Proteomes" id="UP000281904"/>
    </source>
</evidence>
<dbReference type="InterPro" id="IPR037923">
    <property type="entry name" value="HTH-like"/>
</dbReference>
<dbReference type="InterPro" id="IPR018062">
    <property type="entry name" value="HTH_AraC-typ_CS"/>
</dbReference>
<protein>
    <recommendedName>
        <fullName evidence="6">Arabinose operon regulatory protein</fullName>
    </recommendedName>
</protein>
<dbReference type="SUPFAM" id="SSF46689">
    <property type="entry name" value="Homeodomain-like"/>
    <property type="match status" value="2"/>
</dbReference>
<dbReference type="PRINTS" id="PR00032">
    <property type="entry name" value="HTHARAC"/>
</dbReference>
<dbReference type="InterPro" id="IPR020449">
    <property type="entry name" value="Tscrpt_reg_AraC-type_HTH"/>
</dbReference>
<dbReference type="PROSITE" id="PS01124">
    <property type="entry name" value="HTH_ARAC_FAMILY_2"/>
    <property type="match status" value="1"/>
</dbReference>
<dbReference type="AlphaFoldDB" id="A0A3S4WQ61"/>
<dbReference type="InterPro" id="IPR050204">
    <property type="entry name" value="AraC_XylS_family_regulators"/>
</dbReference>
<keyword evidence="1" id="KW-0963">Cytoplasm</keyword>
<dbReference type="GO" id="GO:0003700">
    <property type="term" value="F:DNA-binding transcription factor activity"/>
    <property type="evidence" value="ECO:0007669"/>
    <property type="project" value="InterPro"/>
</dbReference>
<evidence type="ECO:0000256" key="6">
    <source>
        <dbReference type="ARBA" id="ARBA00044978"/>
    </source>
</evidence>
<dbReference type="PANTHER" id="PTHR46796">
    <property type="entry name" value="HTH-TYPE TRANSCRIPTIONAL ACTIVATOR RHAS-RELATED"/>
    <property type="match status" value="1"/>
</dbReference>
<dbReference type="GO" id="GO:0043565">
    <property type="term" value="F:sequence-specific DNA binding"/>
    <property type="evidence" value="ECO:0007669"/>
    <property type="project" value="InterPro"/>
</dbReference>
<dbReference type="InterPro" id="IPR018060">
    <property type="entry name" value="HTH_AraC"/>
</dbReference>
<dbReference type="Pfam" id="PF02311">
    <property type="entry name" value="AraC_binding"/>
    <property type="match status" value="1"/>
</dbReference>
<dbReference type="PANTHER" id="PTHR46796:SF13">
    <property type="entry name" value="HTH-TYPE TRANSCRIPTIONAL ACTIVATOR RHAS"/>
    <property type="match status" value="1"/>
</dbReference>
<evidence type="ECO:0000256" key="4">
    <source>
        <dbReference type="ARBA" id="ARBA00023159"/>
    </source>
</evidence>
<dbReference type="Gene3D" id="2.60.120.280">
    <property type="entry name" value="Regulatory protein AraC"/>
    <property type="match status" value="1"/>
</dbReference>
<reference evidence="8 9" key="1">
    <citation type="submission" date="2018-12" db="EMBL/GenBank/DDBJ databases">
        <authorList>
            <consortium name="Pathogen Informatics"/>
        </authorList>
    </citation>
    <scope>NUCLEOTIDE SEQUENCE [LARGE SCALE GENOMIC DNA]</scope>
    <source>
        <strain evidence="8 9">NCTC10036</strain>
    </source>
</reference>
<dbReference type="Proteomes" id="UP000281904">
    <property type="component" value="Chromosome"/>
</dbReference>